<dbReference type="InterPro" id="IPR036179">
    <property type="entry name" value="Ig-like_dom_sf"/>
</dbReference>
<sequence>MPWPTRRRGSATDAGRGVAGGRKEAIFPDEHTSIPARCGYFPEPVTTIIGGTELYINRGSTMNLTCVIKHSPEPPSLIYWTHDTKELESQKVTKICLKLRELSAGETSDE</sequence>
<dbReference type="EMBL" id="OU963867">
    <property type="protein sequence ID" value="CAH0391135.1"/>
    <property type="molecule type" value="Genomic_DNA"/>
</dbReference>
<evidence type="ECO:0000259" key="2">
    <source>
        <dbReference type="PROSITE" id="PS50835"/>
    </source>
</evidence>
<protein>
    <recommendedName>
        <fullName evidence="2">Ig-like domain-containing protein</fullName>
    </recommendedName>
</protein>
<reference evidence="3" key="1">
    <citation type="submission" date="2021-12" db="EMBL/GenBank/DDBJ databases">
        <authorList>
            <person name="King R."/>
        </authorList>
    </citation>
    <scope>NUCLEOTIDE SEQUENCE</scope>
</reference>
<dbReference type="Proteomes" id="UP001152759">
    <property type="component" value="Chromosome 6"/>
</dbReference>
<evidence type="ECO:0000313" key="4">
    <source>
        <dbReference type="Proteomes" id="UP001152759"/>
    </source>
</evidence>
<proteinExistence type="predicted"/>
<dbReference type="AlphaFoldDB" id="A0A9P0AG83"/>
<dbReference type="Gene3D" id="2.60.40.10">
    <property type="entry name" value="Immunoglobulins"/>
    <property type="match status" value="1"/>
</dbReference>
<evidence type="ECO:0000313" key="3">
    <source>
        <dbReference type="EMBL" id="CAH0391135.1"/>
    </source>
</evidence>
<name>A0A9P0AG83_BEMTA</name>
<dbReference type="InterPro" id="IPR037448">
    <property type="entry name" value="Zig-8"/>
</dbReference>
<dbReference type="SUPFAM" id="SSF48726">
    <property type="entry name" value="Immunoglobulin"/>
    <property type="match status" value="1"/>
</dbReference>
<dbReference type="PANTHER" id="PTHR23279:SF13">
    <property type="entry name" value="DEFECTIVE PROBOSCIS EXTENSION RESPONSE 21"/>
    <property type="match status" value="1"/>
</dbReference>
<dbReference type="PANTHER" id="PTHR23279">
    <property type="entry name" value="DEFECTIVE PROBOSCIS EXTENSION RESPONSE DPR -RELATED"/>
    <property type="match status" value="1"/>
</dbReference>
<feature type="region of interest" description="Disordered" evidence="1">
    <location>
        <begin position="1"/>
        <end position="23"/>
    </location>
</feature>
<feature type="domain" description="Ig-like" evidence="2">
    <location>
        <begin position="42"/>
        <end position="110"/>
    </location>
</feature>
<organism evidence="3 4">
    <name type="scientific">Bemisia tabaci</name>
    <name type="common">Sweetpotato whitefly</name>
    <name type="synonym">Aleurodes tabaci</name>
    <dbReference type="NCBI Taxonomy" id="7038"/>
    <lineage>
        <taxon>Eukaryota</taxon>
        <taxon>Metazoa</taxon>
        <taxon>Ecdysozoa</taxon>
        <taxon>Arthropoda</taxon>
        <taxon>Hexapoda</taxon>
        <taxon>Insecta</taxon>
        <taxon>Pterygota</taxon>
        <taxon>Neoptera</taxon>
        <taxon>Paraneoptera</taxon>
        <taxon>Hemiptera</taxon>
        <taxon>Sternorrhyncha</taxon>
        <taxon>Aleyrodoidea</taxon>
        <taxon>Aleyrodidae</taxon>
        <taxon>Aleyrodinae</taxon>
        <taxon>Bemisia</taxon>
    </lineage>
</organism>
<keyword evidence="4" id="KW-1185">Reference proteome</keyword>
<dbReference type="GO" id="GO:0050808">
    <property type="term" value="P:synapse organization"/>
    <property type="evidence" value="ECO:0007669"/>
    <property type="project" value="TreeGrafter"/>
</dbReference>
<dbReference type="InterPro" id="IPR013783">
    <property type="entry name" value="Ig-like_fold"/>
</dbReference>
<dbReference type="PROSITE" id="PS50835">
    <property type="entry name" value="IG_LIKE"/>
    <property type="match status" value="1"/>
</dbReference>
<accession>A0A9P0AG83</accession>
<evidence type="ECO:0000256" key="1">
    <source>
        <dbReference type="SAM" id="MobiDB-lite"/>
    </source>
</evidence>
<dbReference type="GO" id="GO:0032589">
    <property type="term" value="C:neuron projection membrane"/>
    <property type="evidence" value="ECO:0007669"/>
    <property type="project" value="TreeGrafter"/>
</dbReference>
<gene>
    <name evidence="3" type="ORF">BEMITA_LOCUS9783</name>
</gene>
<dbReference type="InterPro" id="IPR007110">
    <property type="entry name" value="Ig-like_dom"/>
</dbReference>